<gene>
    <name evidence="1" type="ORF">ACFQXB_06240</name>
</gene>
<dbReference type="Proteomes" id="UP001596516">
    <property type="component" value="Unassembled WGS sequence"/>
</dbReference>
<evidence type="ECO:0000313" key="1">
    <source>
        <dbReference type="EMBL" id="MFC7703788.1"/>
    </source>
</evidence>
<sequence>MAGRKQHFIPQHFLKEFVIPDGNDKLWMYRRGLPNPIPVSRGDAAATRDFYSKPATTDAPTLDDLITEYEKKLKFHVADARAVPIGELLPAHQISEIVAHLTIRAAYLREFIEAGASELVLSIDALIHRPTEILESLELPKHRVPSRFEAMAIEQLEQYLISSPTSVTPRAIARLLYHAIREDCDLLQKAASKEFAALLERFQGRFQTMIQSAHVQFLGKELVPTLQKAILEGLQWRVVELPSKDAVLPDCVAIAEDAEGWGPYILAEKESMTRVVIPLTSSKLAVGSAAADWKEVSEIYNQAARESCFTFYLCNRREEVEEAHLAVLGGPARAKIEGITSSALRGAVEEFVRDGSNAAQEEVQPVTWTDLPVGDGFFFVFGFLQGLRRRNVREKRGRKPERSGQNIWGQVPHSSLGRHHVCHRLCCGTTGT</sequence>
<evidence type="ECO:0000313" key="2">
    <source>
        <dbReference type="Proteomes" id="UP001596516"/>
    </source>
</evidence>
<keyword evidence="2" id="KW-1185">Reference proteome</keyword>
<proteinExistence type="predicted"/>
<dbReference type="Pfam" id="PF14022">
    <property type="entry name" value="DUF4238"/>
    <property type="match status" value="1"/>
</dbReference>
<name>A0ABW2UKI7_9RHOB</name>
<comment type="caution">
    <text evidence="1">The sequence shown here is derived from an EMBL/GenBank/DDBJ whole genome shotgun (WGS) entry which is preliminary data.</text>
</comment>
<dbReference type="EMBL" id="JBHTFQ010000003">
    <property type="protein sequence ID" value="MFC7703788.1"/>
    <property type="molecule type" value="Genomic_DNA"/>
</dbReference>
<accession>A0ABW2UKI7</accession>
<reference evidence="2" key="1">
    <citation type="journal article" date="2019" name="Int. J. Syst. Evol. Microbiol.">
        <title>The Global Catalogue of Microorganisms (GCM) 10K type strain sequencing project: providing services to taxonomists for standard genome sequencing and annotation.</title>
        <authorList>
            <consortium name="The Broad Institute Genomics Platform"/>
            <consortium name="The Broad Institute Genome Sequencing Center for Infectious Disease"/>
            <person name="Wu L."/>
            <person name="Ma J."/>
        </authorList>
    </citation>
    <scope>NUCLEOTIDE SEQUENCE [LARGE SCALE GENOMIC DNA]</scope>
    <source>
        <strain evidence="2">CGMCC 1.12750</strain>
    </source>
</reference>
<dbReference type="RefSeq" id="WP_377400803.1">
    <property type="nucleotide sequence ID" value="NZ_JBHTFQ010000003.1"/>
</dbReference>
<dbReference type="InterPro" id="IPR025332">
    <property type="entry name" value="DUF4238"/>
</dbReference>
<protein>
    <submittedName>
        <fullName evidence="1">DUF4238 domain-containing protein</fullName>
    </submittedName>
</protein>
<organism evidence="1 2">
    <name type="scientific">Plastorhodobacter daqingensis</name>
    <dbReference type="NCBI Taxonomy" id="1387281"/>
    <lineage>
        <taxon>Bacteria</taxon>
        <taxon>Pseudomonadati</taxon>
        <taxon>Pseudomonadota</taxon>
        <taxon>Alphaproteobacteria</taxon>
        <taxon>Rhodobacterales</taxon>
        <taxon>Paracoccaceae</taxon>
        <taxon>Plastorhodobacter</taxon>
    </lineage>
</organism>